<dbReference type="RefSeq" id="WP_092046852.1">
    <property type="nucleotide sequence ID" value="NZ_FOTK01000070.1"/>
</dbReference>
<organism evidence="1 2">
    <name type="scientific">Methylobacterium pseudosasicola</name>
    <dbReference type="NCBI Taxonomy" id="582667"/>
    <lineage>
        <taxon>Bacteria</taxon>
        <taxon>Pseudomonadati</taxon>
        <taxon>Pseudomonadota</taxon>
        <taxon>Alphaproteobacteria</taxon>
        <taxon>Hyphomicrobiales</taxon>
        <taxon>Methylobacteriaceae</taxon>
        <taxon>Methylobacterium</taxon>
    </lineage>
</organism>
<dbReference type="STRING" id="582667.SAMN05192568_10706"/>
<evidence type="ECO:0000313" key="1">
    <source>
        <dbReference type="EMBL" id="SFM88046.1"/>
    </source>
</evidence>
<proteinExistence type="predicted"/>
<keyword evidence="2" id="KW-1185">Reference proteome</keyword>
<dbReference type="AlphaFoldDB" id="A0A1I4UGH9"/>
<dbReference type="EMBL" id="FOTK01000070">
    <property type="protein sequence ID" value="SFM88046.1"/>
    <property type="molecule type" value="Genomic_DNA"/>
</dbReference>
<accession>A0A1I4UGH9</accession>
<gene>
    <name evidence="1" type="ORF">SAMN05192568_10706</name>
</gene>
<dbReference type="Proteomes" id="UP000199048">
    <property type="component" value="Unassembled WGS sequence"/>
</dbReference>
<dbReference type="OrthoDB" id="7977255at2"/>
<reference evidence="2" key="1">
    <citation type="submission" date="2016-10" db="EMBL/GenBank/DDBJ databases">
        <authorList>
            <person name="Varghese N."/>
            <person name="Submissions S."/>
        </authorList>
    </citation>
    <scope>NUCLEOTIDE SEQUENCE [LARGE SCALE GENOMIC DNA]</scope>
    <source>
        <strain evidence="2">BL36</strain>
    </source>
</reference>
<protein>
    <submittedName>
        <fullName evidence="1">Uncharacterized protein</fullName>
    </submittedName>
</protein>
<sequence length="271" mass="30750">MHGQCRQRLERAAYETALAPRRYESVDPDNRLVARTLEHDWEAALATEQKHAEAHCEAVSREPERLSEVEKATVQRLAEDVPALWHAPSTTARDRQAIARLMLERVVILVHGSTERADLTCHWAGGVVTCHTLIRPVRRFEQLERFDRLIAWITELQSEDATAQAIADHLNAEGWRPPKKPTFDAPMIRRLLQRRGLGTKRPIWSGNVTRASEDEMTIQEFSAHLGAHQQTVYGWLRRGKIAGRLAKVGTQPIWLIIPTKVSTGTSNRESS</sequence>
<name>A0A1I4UGH9_9HYPH</name>
<evidence type="ECO:0000313" key="2">
    <source>
        <dbReference type="Proteomes" id="UP000199048"/>
    </source>
</evidence>